<dbReference type="EMBL" id="LRBV02000011">
    <property type="status" value="NOT_ANNOTATED_CDS"/>
    <property type="molecule type" value="Genomic_DNA"/>
</dbReference>
<evidence type="ECO:0000259" key="6">
    <source>
        <dbReference type="PROSITE" id="PS50968"/>
    </source>
</evidence>
<dbReference type="Gene3D" id="2.40.50.100">
    <property type="match status" value="1"/>
</dbReference>
<dbReference type="AlphaFoldDB" id="A0A7N2MYR4"/>
<dbReference type="Pfam" id="PF01597">
    <property type="entry name" value="GCV_H"/>
    <property type="match status" value="1"/>
</dbReference>
<dbReference type="Gramene" id="QL11p016627:mrna">
    <property type="protein sequence ID" value="QL11p016627:mrna"/>
    <property type="gene ID" value="QL11p016627"/>
</dbReference>
<evidence type="ECO:0000313" key="8">
    <source>
        <dbReference type="Proteomes" id="UP000594261"/>
    </source>
</evidence>
<comment type="subcellular location">
    <subcellularLocation>
        <location evidence="1">Mitochondrion</location>
    </subcellularLocation>
</comment>
<dbReference type="GO" id="GO:0019464">
    <property type="term" value="P:glycine decarboxylation via glycine cleavage system"/>
    <property type="evidence" value="ECO:0007669"/>
    <property type="project" value="InterPro"/>
</dbReference>
<sequence length="313" mass="35440">MLVIPLPPNAPHQTMRHNHPNGRIPMPPKLSLPTSQHLQNHLRGRGFTIVEWCCVCWCNGEALDHFLVHCKVVYQLWSFALRSFGISWVLPERVLTFHLRGAIGWGSFPQGFTSSDYIPMFLEPLSCFMNYLKYLDSHEWVKAEGNSTTVGITNHAHNHLGDVVYVELPYVGAPVSQGSSIGVVESVKVTNDINSPISGKVLEVNEELNDSLGTINKSEWNRREKITIFSFSWLTETECLNIVDHLRLGATLEFQYSASQFELPFAFLKVVIPDVLFVYCTCKCPCLFPIDSLPIKGRRYHWAAIACGRSIRH</sequence>
<dbReference type="InterPro" id="IPR003016">
    <property type="entry name" value="2-oxoA_DH_lipoyl-BS"/>
</dbReference>
<feature type="domain" description="Lipoyl-binding" evidence="6">
    <location>
        <begin position="147"/>
        <end position="225"/>
    </location>
</feature>
<dbReference type="Proteomes" id="UP000594261">
    <property type="component" value="Chromosome 11"/>
</dbReference>
<evidence type="ECO:0000256" key="5">
    <source>
        <dbReference type="ARBA" id="ARBA00023128"/>
    </source>
</evidence>
<organism evidence="7 8">
    <name type="scientific">Quercus lobata</name>
    <name type="common">Valley oak</name>
    <dbReference type="NCBI Taxonomy" id="97700"/>
    <lineage>
        <taxon>Eukaryota</taxon>
        <taxon>Viridiplantae</taxon>
        <taxon>Streptophyta</taxon>
        <taxon>Embryophyta</taxon>
        <taxon>Tracheophyta</taxon>
        <taxon>Spermatophyta</taxon>
        <taxon>Magnoliopsida</taxon>
        <taxon>eudicotyledons</taxon>
        <taxon>Gunneridae</taxon>
        <taxon>Pentapetalae</taxon>
        <taxon>rosids</taxon>
        <taxon>fabids</taxon>
        <taxon>Fagales</taxon>
        <taxon>Fagaceae</taxon>
        <taxon>Quercus</taxon>
    </lineage>
</organism>
<evidence type="ECO:0000313" key="7">
    <source>
        <dbReference type="EnsemblPlants" id="QL11p016627:mrna"/>
    </source>
</evidence>
<protein>
    <recommendedName>
        <fullName evidence="6">Lipoyl-binding domain-containing protein</fullName>
    </recommendedName>
</protein>
<dbReference type="PANTHER" id="PTHR11715:SF3">
    <property type="entry name" value="GLYCINE CLEAVAGE SYSTEM H PROTEIN-RELATED"/>
    <property type="match status" value="1"/>
</dbReference>
<dbReference type="InterPro" id="IPR002930">
    <property type="entry name" value="GCV_H"/>
</dbReference>
<dbReference type="GO" id="GO:0005739">
    <property type="term" value="C:mitochondrion"/>
    <property type="evidence" value="ECO:0007669"/>
    <property type="project" value="UniProtKB-SubCell"/>
</dbReference>
<dbReference type="InParanoid" id="A0A7N2MYR4"/>
<evidence type="ECO:0000256" key="4">
    <source>
        <dbReference type="ARBA" id="ARBA00022946"/>
    </source>
</evidence>
<keyword evidence="8" id="KW-1185">Reference proteome</keyword>
<dbReference type="EnsemblPlants" id="QL11p016627:mrna">
    <property type="protein sequence ID" value="QL11p016627:mrna"/>
    <property type="gene ID" value="QL11p016627"/>
</dbReference>
<reference evidence="7" key="2">
    <citation type="submission" date="2021-01" db="UniProtKB">
        <authorList>
            <consortium name="EnsemblPlants"/>
        </authorList>
    </citation>
    <scope>IDENTIFICATION</scope>
</reference>
<dbReference type="PROSITE" id="PS00189">
    <property type="entry name" value="LIPOYL"/>
    <property type="match status" value="1"/>
</dbReference>
<dbReference type="InterPro" id="IPR011053">
    <property type="entry name" value="Single_hybrid_motif"/>
</dbReference>
<comment type="similarity">
    <text evidence="2">Belongs to the GcvH family.</text>
</comment>
<dbReference type="PROSITE" id="PS50968">
    <property type="entry name" value="BIOTINYL_LIPOYL"/>
    <property type="match status" value="1"/>
</dbReference>
<dbReference type="PANTHER" id="PTHR11715">
    <property type="entry name" value="GLYCINE CLEAVAGE SYSTEM H PROTEIN"/>
    <property type="match status" value="1"/>
</dbReference>
<evidence type="ECO:0000256" key="2">
    <source>
        <dbReference type="ARBA" id="ARBA00009249"/>
    </source>
</evidence>
<proteinExistence type="inferred from homology"/>
<keyword evidence="5" id="KW-0496">Mitochondrion</keyword>
<dbReference type="CDD" id="cd06848">
    <property type="entry name" value="GCS_H"/>
    <property type="match status" value="1"/>
</dbReference>
<dbReference type="InterPro" id="IPR000089">
    <property type="entry name" value="Biotin_lipoyl"/>
</dbReference>
<evidence type="ECO:0000256" key="3">
    <source>
        <dbReference type="ARBA" id="ARBA00022823"/>
    </source>
</evidence>
<dbReference type="GO" id="GO:0009249">
    <property type="term" value="P:protein lipoylation"/>
    <property type="evidence" value="ECO:0007669"/>
    <property type="project" value="TreeGrafter"/>
</dbReference>
<evidence type="ECO:0000256" key="1">
    <source>
        <dbReference type="ARBA" id="ARBA00004173"/>
    </source>
</evidence>
<keyword evidence="4" id="KW-0809">Transit peptide</keyword>
<name>A0A7N2MYR4_QUELO</name>
<reference evidence="7 8" key="1">
    <citation type="journal article" date="2016" name="G3 (Bethesda)">
        <title>First Draft Assembly and Annotation of the Genome of a California Endemic Oak Quercus lobata Nee (Fagaceae).</title>
        <authorList>
            <person name="Sork V.L."/>
            <person name="Fitz-Gibbon S.T."/>
            <person name="Puiu D."/>
            <person name="Crepeau M."/>
            <person name="Gugger P.F."/>
            <person name="Sherman R."/>
            <person name="Stevens K."/>
            <person name="Langley C.H."/>
            <person name="Pellegrini M."/>
            <person name="Salzberg S.L."/>
        </authorList>
    </citation>
    <scope>NUCLEOTIDE SEQUENCE [LARGE SCALE GENOMIC DNA]</scope>
    <source>
        <strain evidence="7 8">cv. SW786</strain>
    </source>
</reference>
<dbReference type="GO" id="GO:0005960">
    <property type="term" value="C:glycine cleavage complex"/>
    <property type="evidence" value="ECO:0007669"/>
    <property type="project" value="InterPro"/>
</dbReference>
<accession>A0A7N2MYR4</accession>
<dbReference type="SUPFAM" id="SSF51230">
    <property type="entry name" value="Single hybrid motif"/>
    <property type="match status" value="1"/>
</dbReference>
<dbReference type="InterPro" id="IPR033753">
    <property type="entry name" value="GCV_H/Fam206"/>
</dbReference>
<keyword evidence="3" id="KW-0450">Lipoyl</keyword>